<dbReference type="Gene3D" id="3.40.630.30">
    <property type="match status" value="1"/>
</dbReference>
<dbReference type="InterPro" id="IPR000182">
    <property type="entry name" value="GNAT_dom"/>
</dbReference>
<keyword evidence="2" id="KW-0012">Acyltransferase</keyword>
<sequence length="307" mass="34298">MARLNAVVPRGERHDYEPRSPAALRELDAVLSRDGRVLRRHVAEIVETGAIVAYAHGFHMPWDHHPARFWCSVRCDPAYRHRGIGRRLFTALGRDLDRLGATELRAMAPENQPDILALVTRLGFRELFRSWDFELDLAQPGPEPLPAASPPGIAIVPLPEERARRPVWLPDLRALYLAVSREVPLPNHADPELPAEAFAAYLERWPTSLPEACFIARKGDTYLGLCILHRNAEDSACLDHLFTGVAAEGRGRGIATALKLETIAFARRHGYARISTAVESNNPGMLALNERLGFVRRGGLVVFVKRR</sequence>
<protein>
    <submittedName>
        <fullName evidence="4">GCN5 family acetyltransferase</fullName>
    </submittedName>
</protein>
<dbReference type="InterPro" id="IPR016181">
    <property type="entry name" value="Acyl_CoA_acyltransferase"/>
</dbReference>
<organism evidence="4 5">
    <name type="scientific">Sorangium cellulosum</name>
    <name type="common">Polyangium cellulosum</name>
    <dbReference type="NCBI Taxonomy" id="56"/>
    <lineage>
        <taxon>Bacteria</taxon>
        <taxon>Pseudomonadati</taxon>
        <taxon>Myxococcota</taxon>
        <taxon>Polyangia</taxon>
        <taxon>Polyangiales</taxon>
        <taxon>Polyangiaceae</taxon>
        <taxon>Sorangium</taxon>
    </lineage>
</organism>
<dbReference type="Pfam" id="PF00583">
    <property type="entry name" value="Acetyltransf_1"/>
    <property type="match status" value="2"/>
</dbReference>
<accession>A0A2L0ET90</accession>
<name>A0A2L0ET90_SORCE</name>
<dbReference type="InterPro" id="IPR050832">
    <property type="entry name" value="Bact_Acetyltransf"/>
</dbReference>
<proteinExistence type="predicted"/>
<feature type="domain" description="N-acetyltransferase" evidence="3">
    <location>
        <begin position="1"/>
        <end position="142"/>
    </location>
</feature>
<dbReference type="CDD" id="cd04301">
    <property type="entry name" value="NAT_SF"/>
    <property type="match status" value="2"/>
</dbReference>
<keyword evidence="1 4" id="KW-0808">Transferase</keyword>
<dbReference type="AlphaFoldDB" id="A0A2L0ET90"/>
<dbReference type="PROSITE" id="PS51186">
    <property type="entry name" value="GNAT"/>
    <property type="match status" value="2"/>
</dbReference>
<dbReference type="EMBL" id="CP012673">
    <property type="protein sequence ID" value="AUX42492.1"/>
    <property type="molecule type" value="Genomic_DNA"/>
</dbReference>
<gene>
    <name evidence="4" type="ORF">SOCE26_039250</name>
</gene>
<dbReference type="PANTHER" id="PTHR43877:SF6">
    <property type="entry name" value="GCN5-RELATED N-ACETYLTRANSFERASE"/>
    <property type="match status" value="1"/>
</dbReference>
<dbReference type="SUPFAM" id="SSF55729">
    <property type="entry name" value="Acyl-CoA N-acyltransferases (Nat)"/>
    <property type="match status" value="1"/>
</dbReference>
<evidence type="ECO:0000259" key="3">
    <source>
        <dbReference type="PROSITE" id="PS51186"/>
    </source>
</evidence>
<feature type="domain" description="N-acetyltransferase" evidence="3">
    <location>
        <begin position="159"/>
        <end position="307"/>
    </location>
</feature>
<evidence type="ECO:0000313" key="5">
    <source>
        <dbReference type="Proteomes" id="UP000238348"/>
    </source>
</evidence>
<reference evidence="4 5" key="1">
    <citation type="submission" date="2015-09" db="EMBL/GenBank/DDBJ databases">
        <title>Sorangium comparison.</title>
        <authorList>
            <person name="Zaburannyi N."/>
            <person name="Bunk B."/>
            <person name="Overmann J."/>
            <person name="Mueller R."/>
        </authorList>
    </citation>
    <scope>NUCLEOTIDE SEQUENCE [LARGE SCALE GENOMIC DNA]</scope>
    <source>
        <strain evidence="4 5">So ce26</strain>
    </source>
</reference>
<evidence type="ECO:0000256" key="2">
    <source>
        <dbReference type="ARBA" id="ARBA00023315"/>
    </source>
</evidence>
<evidence type="ECO:0000313" key="4">
    <source>
        <dbReference type="EMBL" id="AUX42492.1"/>
    </source>
</evidence>
<dbReference type="PANTHER" id="PTHR43877">
    <property type="entry name" value="AMINOALKYLPHOSPHONATE N-ACETYLTRANSFERASE-RELATED-RELATED"/>
    <property type="match status" value="1"/>
</dbReference>
<dbReference type="Proteomes" id="UP000238348">
    <property type="component" value="Chromosome"/>
</dbReference>
<dbReference type="GO" id="GO:0016747">
    <property type="term" value="F:acyltransferase activity, transferring groups other than amino-acyl groups"/>
    <property type="evidence" value="ECO:0007669"/>
    <property type="project" value="InterPro"/>
</dbReference>
<evidence type="ECO:0000256" key="1">
    <source>
        <dbReference type="ARBA" id="ARBA00022679"/>
    </source>
</evidence>